<feature type="domain" description="Carbohydrate kinase PfkB" evidence="13">
    <location>
        <begin position="252"/>
        <end position="335"/>
    </location>
</feature>
<comment type="function">
    <text evidence="12">Catalyzes the phosphorylation of ribose at O-5 in a reaction requiring ATP and magnesium. The resulting D-ribose-5-phosphate can then be used either for sythesis of nucleotides, histidine, and tryptophan, or as a component of the pentose phosphate pathway.</text>
</comment>
<feature type="binding site" evidence="12">
    <location>
        <position position="335"/>
    </location>
    <ligand>
        <name>K(+)</name>
        <dbReference type="ChEBI" id="CHEBI:29103"/>
    </ligand>
</feature>
<dbReference type="InterPro" id="IPR011877">
    <property type="entry name" value="Ribokinase"/>
</dbReference>
<dbReference type="HAMAP" id="MF_01987">
    <property type="entry name" value="Ribokinase"/>
    <property type="match status" value="1"/>
</dbReference>
<dbReference type="PROSITE" id="PS00584">
    <property type="entry name" value="PFKB_KINASES_2"/>
    <property type="match status" value="1"/>
</dbReference>
<dbReference type="InterPro" id="IPR002139">
    <property type="entry name" value="Ribo/fructo_kinase"/>
</dbReference>
<evidence type="ECO:0000313" key="15">
    <source>
        <dbReference type="Proteomes" id="UP001501295"/>
    </source>
</evidence>
<feature type="binding site" evidence="12">
    <location>
        <position position="290"/>
    </location>
    <ligand>
        <name>K(+)</name>
        <dbReference type="ChEBI" id="CHEBI:29103"/>
    </ligand>
</feature>
<comment type="subcellular location">
    <subcellularLocation>
        <location evidence="12">Cytoplasm</location>
    </subcellularLocation>
</comment>
<comment type="caution">
    <text evidence="14">The sequence shown here is derived from an EMBL/GenBank/DDBJ whole genome shotgun (WGS) entry which is preliminary data.</text>
</comment>
<evidence type="ECO:0000256" key="5">
    <source>
        <dbReference type="ARBA" id="ARBA00022723"/>
    </source>
</evidence>
<dbReference type="PANTHER" id="PTHR10584">
    <property type="entry name" value="SUGAR KINASE"/>
    <property type="match status" value="1"/>
</dbReference>
<feature type="binding site" evidence="12">
    <location>
        <position position="326"/>
    </location>
    <ligand>
        <name>K(+)</name>
        <dbReference type="ChEBI" id="CHEBI:29103"/>
    </ligand>
</feature>
<keyword evidence="7 12" id="KW-0418">Kinase</keyword>
<gene>
    <name evidence="12" type="primary">rbsK</name>
    <name evidence="14" type="ORF">GCM10025780_22020</name>
</gene>
<evidence type="ECO:0000256" key="2">
    <source>
        <dbReference type="ARBA" id="ARBA00012035"/>
    </source>
</evidence>
<dbReference type="PRINTS" id="PR00990">
    <property type="entry name" value="RIBOKINASE"/>
</dbReference>
<dbReference type="CDD" id="cd01174">
    <property type="entry name" value="ribokinase"/>
    <property type="match status" value="1"/>
</dbReference>
<keyword evidence="15" id="KW-1185">Reference proteome</keyword>
<organism evidence="14 15">
    <name type="scientific">Frondihabitans cladoniiphilus</name>
    <dbReference type="NCBI Taxonomy" id="715785"/>
    <lineage>
        <taxon>Bacteria</taxon>
        <taxon>Bacillati</taxon>
        <taxon>Actinomycetota</taxon>
        <taxon>Actinomycetes</taxon>
        <taxon>Micrococcales</taxon>
        <taxon>Microbacteriaceae</taxon>
        <taxon>Frondihabitans</taxon>
    </lineage>
</organism>
<feature type="active site" description="Proton acceptor" evidence="12">
    <location>
        <position position="296"/>
    </location>
</feature>
<feature type="binding site" evidence="12">
    <location>
        <begin position="263"/>
        <end position="268"/>
    </location>
    <ligand>
        <name>ATP</name>
        <dbReference type="ChEBI" id="CHEBI:30616"/>
    </ligand>
</feature>
<keyword evidence="12" id="KW-0963">Cytoplasm</keyword>
<evidence type="ECO:0000259" key="13">
    <source>
        <dbReference type="Pfam" id="PF00294"/>
    </source>
</evidence>
<dbReference type="InterPro" id="IPR011611">
    <property type="entry name" value="PfkB_dom"/>
</dbReference>
<keyword evidence="8 12" id="KW-0067">ATP-binding</keyword>
<accession>A0ABP8W0K3</accession>
<dbReference type="PANTHER" id="PTHR10584:SF166">
    <property type="entry name" value="RIBOKINASE"/>
    <property type="match status" value="1"/>
</dbReference>
<keyword evidence="4 12" id="KW-0808">Transferase</keyword>
<evidence type="ECO:0000256" key="9">
    <source>
        <dbReference type="ARBA" id="ARBA00022842"/>
    </source>
</evidence>
<comment type="similarity">
    <text evidence="1">Belongs to the carbohydrate kinase pfkB family.</text>
</comment>
<feature type="binding site" evidence="12">
    <location>
        <position position="141"/>
    </location>
    <ligand>
        <name>substrate</name>
    </ligand>
</feature>
<evidence type="ECO:0000256" key="12">
    <source>
        <dbReference type="HAMAP-Rule" id="MF_01987"/>
    </source>
</evidence>
<sequence>MALSVVVIGSANLDYLVRVPAHVRPGETILATGLTKQPGGKGMNQAVSAARLGADVTFVGAVGDDPEGERIAQVLSDEGIRADLAHPSGTPTGIALVSVDDAGENSITVVAGANAAVSVGDGEAAVVHHVRPGTVVVLQGELLAATTESVALAAAGAGGRVVLNLAPFRTTAAPVLALADPLVLNETEAGELLGASFGGSAGGGGAHGSGEGSGDGSLGSGSLVSGGGGLVDGALAAAAELVGSGASASASAATVTVRSVVITLGGKGAVWADASGSAHVVATAPEAVVDTTGAGDAFVGGLVAALATGSSLADAVALGVRAGTFAVGGLGAQSSYARRADLD</sequence>
<keyword evidence="10 12" id="KW-0630">Potassium</keyword>
<feature type="binding site" evidence="12">
    <location>
        <position position="331"/>
    </location>
    <ligand>
        <name>K(+)</name>
        <dbReference type="ChEBI" id="CHEBI:29103"/>
    </ligand>
</feature>
<reference evidence="15" key="1">
    <citation type="journal article" date="2019" name="Int. J. Syst. Evol. Microbiol.">
        <title>The Global Catalogue of Microorganisms (GCM) 10K type strain sequencing project: providing services to taxonomists for standard genome sequencing and annotation.</title>
        <authorList>
            <consortium name="The Broad Institute Genomics Platform"/>
            <consortium name="The Broad Institute Genome Sequencing Center for Infectious Disease"/>
            <person name="Wu L."/>
            <person name="Ma J."/>
        </authorList>
    </citation>
    <scope>NUCLEOTIDE SEQUENCE [LARGE SCALE GENOMIC DNA]</scope>
    <source>
        <strain evidence="15">JCM 18956</strain>
    </source>
</reference>
<keyword evidence="5 12" id="KW-0479">Metal-binding</keyword>
<comment type="similarity">
    <text evidence="12">Belongs to the carbohydrate kinase PfkB family. Ribokinase subfamily.</text>
</comment>
<evidence type="ECO:0000256" key="8">
    <source>
        <dbReference type="ARBA" id="ARBA00022840"/>
    </source>
</evidence>
<evidence type="ECO:0000256" key="6">
    <source>
        <dbReference type="ARBA" id="ARBA00022741"/>
    </source>
</evidence>
<feature type="binding site" evidence="12">
    <location>
        <begin position="12"/>
        <end position="14"/>
    </location>
    <ligand>
        <name>substrate</name>
    </ligand>
</feature>
<feature type="binding site" evidence="12">
    <location>
        <position position="292"/>
    </location>
    <ligand>
        <name>K(+)</name>
        <dbReference type="ChEBI" id="CHEBI:29103"/>
    </ligand>
</feature>
<comment type="activity regulation">
    <text evidence="12">Activated by a monovalent cation that binds near, but not in, the active site. The most likely occupant of the site in vivo is potassium. Ion binding induces a conformational change that may alter substrate affinity.</text>
</comment>
<keyword evidence="11 12" id="KW-0119">Carbohydrate metabolism</keyword>
<evidence type="ECO:0000313" key="14">
    <source>
        <dbReference type="EMBL" id="GAA4676981.1"/>
    </source>
</evidence>
<evidence type="ECO:0000256" key="10">
    <source>
        <dbReference type="ARBA" id="ARBA00022958"/>
    </source>
</evidence>
<dbReference type="Pfam" id="PF00294">
    <property type="entry name" value="PfkB"/>
    <property type="match status" value="2"/>
</dbReference>
<comment type="cofactor">
    <cofactor evidence="12">
        <name>Mg(2+)</name>
        <dbReference type="ChEBI" id="CHEBI:18420"/>
    </cofactor>
    <text evidence="12">Requires a divalent cation, most likely magnesium in vivo, as an electrophilic catalyst to aid phosphoryl group transfer. It is the chelate of the metal and the nucleotide that is the actual substrate.</text>
</comment>
<evidence type="ECO:0000256" key="11">
    <source>
        <dbReference type="ARBA" id="ARBA00023277"/>
    </source>
</evidence>
<evidence type="ECO:0000256" key="3">
    <source>
        <dbReference type="ARBA" id="ARBA00016943"/>
    </source>
</evidence>
<feature type="binding site" evidence="12">
    <location>
        <position position="296"/>
    </location>
    <ligand>
        <name>substrate</name>
    </ligand>
</feature>
<keyword evidence="9 12" id="KW-0460">Magnesium</keyword>
<dbReference type="Proteomes" id="UP001501295">
    <property type="component" value="Unassembled WGS sequence"/>
</dbReference>
<evidence type="ECO:0000256" key="4">
    <source>
        <dbReference type="ARBA" id="ARBA00022679"/>
    </source>
</evidence>
<feature type="binding site" evidence="12">
    <location>
        <begin position="295"/>
        <end position="296"/>
    </location>
    <ligand>
        <name>ATP</name>
        <dbReference type="ChEBI" id="CHEBI:30616"/>
    </ligand>
</feature>
<feature type="binding site" evidence="12">
    <location>
        <position position="329"/>
    </location>
    <ligand>
        <name>K(+)</name>
        <dbReference type="ChEBI" id="CHEBI:29103"/>
    </ligand>
</feature>
<feature type="binding site" evidence="12">
    <location>
        <position position="185"/>
    </location>
    <ligand>
        <name>ATP</name>
        <dbReference type="ChEBI" id="CHEBI:30616"/>
    </ligand>
</feature>
<dbReference type="Gene3D" id="3.40.1190.20">
    <property type="match status" value="2"/>
</dbReference>
<evidence type="ECO:0000256" key="7">
    <source>
        <dbReference type="ARBA" id="ARBA00022777"/>
    </source>
</evidence>
<name>A0ABP8W0K3_9MICO</name>
<dbReference type="SUPFAM" id="SSF53613">
    <property type="entry name" value="Ribokinase-like"/>
    <property type="match status" value="1"/>
</dbReference>
<comment type="pathway">
    <text evidence="12">Carbohydrate metabolism; D-ribose degradation; D-ribose 5-phosphate from beta-D-ribopyranose: step 2/2.</text>
</comment>
<protein>
    <recommendedName>
        <fullName evidence="3 12">Ribokinase</fullName>
        <shortName evidence="12">RK</shortName>
        <ecNumber evidence="2 12">2.7.1.15</ecNumber>
    </recommendedName>
</protein>
<proteinExistence type="inferred from homology"/>
<dbReference type="EC" id="2.7.1.15" evidence="2 12"/>
<feature type="binding site" evidence="12">
    <location>
        <begin position="40"/>
        <end position="44"/>
    </location>
    <ligand>
        <name>substrate</name>
    </ligand>
</feature>
<dbReference type="InterPro" id="IPR029056">
    <property type="entry name" value="Ribokinase-like"/>
</dbReference>
<comment type="catalytic activity">
    <reaction evidence="12">
        <text>D-ribose + ATP = D-ribose 5-phosphate + ADP + H(+)</text>
        <dbReference type="Rhea" id="RHEA:13697"/>
        <dbReference type="ChEBI" id="CHEBI:15378"/>
        <dbReference type="ChEBI" id="CHEBI:30616"/>
        <dbReference type="ChEBI" id="CHEBI:47013"/>
        <dbReference type="ChEBI" id="CHEBI:78346"/>
        <dbReference type="ChEBI" id="CHEBI:456216"/>
        <dbReference type="EC" id="2.7.1.15"/>
    </reaction>
</comment>
<evidence type="ECO:0000256" key="1">
    <source>
        <dbReference type="ARBA" id="ARBA00005380"/>
    </source>
</evidence>
<comment type="subunit">
    <text evidence="12">Homodimer.</text>
</comment>
<dbReference type="EMBL" id="BAABLM010000004">
    <property type="protein sequence ID" value="GAA4676981.1"/>
    <property type="molecule type" value="Genomic_DNA"/>
</dbReference>
<dbReference type="InterPro" id="IPR002173">
    <property type="entry name" value="Carboh/pur_kinase_PfkB_CS"/>
</dbReference>
<keyword evidence="6 12" id="KW-0547">Nucleotide-binding</keyword>
<dbReference type="RefSeq" id="WP_345375926.1">
    <property type="nucleotide sequence ID" value="NZ_BAABLM010000004.1"/>
</dbReference>
<comment type="caution">
    <text evidence="12">Lacks conserved residue(s) required for the propagation of feature annotation.</text>
</comment>
<feature type="domain" description="Carbohydrate kinase PfkB" evidence="13">
    <location>
        <begin position="4"/>
        <end position="196"/>
    </location>
</feature>